<organism evidence="2 3">
    <name type="scientific">Corynebacterium uropygiale</name>
    <dbReference type="NCBI Taxonomy" id="1775911"/>
    <lineage>
        <taxon>Bacteria</taxon>
        <taxon>Bacillati</taxon>
        <taxon>Actinomycetota</taxon>
        <taxon>Actinomycetes</taxon>
        <taxon>Mycobacteriales</taxon>
        <taxon>Corynebacteriaceae</taxon>
        <taxon>Corynebacterium</taxon>
    </lineage>
</organism>
<proteinExistence type="predicted"/>
<comment type="caution">
    <text evidence="2">The sequence shown here is derived from an EMBL/GenBank/DDBJ whole genome shotgun (WGS) entry which is preliminary data.</text>
</comment>
<protein>
    <submittedName>
        <fullName evidence="2">Uncharacterized protein</fullName>
    </submittedName>
</protein>
<feature type="transmembrane region" description="Helical" evidence="1">
    <location>
        <begin position="62"/>
        <end position="82"/>
    </location>
</feature>
<keyword evidence="1" id="KW-0472">Membrane</keyword>
<dbReference type="EMBL" id="JAKGSI010000004">
    <property type="protein sequence ID" value="MCF4007076.1"/>
    <property type="molecule type" value="Genomic_DNA"/>
</dbReference>
<reference evidence="2" key="1">
    <citation type="submission" date="2022-01" db="EMBL/GenBank/DDBJ databases">
        <title>Corynebacterium sp. nov isolated from isolated from the feces of the greater white-fronted geese (Anser albifrons) at Poyang Lake, PR China.</title>
        <authorList>
            <person name="Liu Q."/>
        </authorList>
    </citation>
    <scope>NUCLEOTIDE SEQUENCE</scope>
    <source>
        <strain evidence="2">JCM 32435</strain>
    </source>
</reference>
<dbReference type="RefSeq" id="WP_236119223.1">
    <property type="nucleotide sequence ID" value="NZ_JAKGSI010000004.1"/>
</dbReference>
<dbReference type="Proteomes" id="UP001139336">
    <property type="component" value="Unassembled WGS sequence"/>
</dbReference>
<feature type="transmembrane region" description="Helical" evidence="1">
    <location>
        <begin position="102"/>
        <end position="120"/>
    </location>
</feature>
<feature type="transmembrane region" description="Helical" evidence="1">
    <location>
        <begin position="15"/>
        <end position="41"/>
    </location>
</feature>
<evidence type="ECO:0000256" key="1">
    <source>
        <dbReference type="SAM" id="Phobius"/>
    </source>
</evidence>
<evidence type="ECO:0000313" key="2">
    <source>
        <dbReference type="EMBL" id="MCF4007076.1"/>
    </source>
</evidence>
<dbReference type="AlphaFoldDB" id="A0A9X1QQ39"/>
<feature type="transmembrane region" description="Helical" evidence="1">
    <location>
        <begin position="132"/>
        <end position="151"/>
    </location>
</feature>
<sequence>MHFLGFPPYASAMDAIVAVVFGLMAGAVPLILGFIVAFFLLRHDDQDRVRRHLSSPPGRRSLGLGWVAGLSVVGAVLVWFIWLSWTSVANTAAAVGANYPYNVPQVIGCVVFMVLLVLLIGWRARHRMAGPMLSAACAVLGFLLPWTYMAAGAEGPNFYLVGASMLATGGMLGLGIVAFIQGMVRRSRALQATGAQKDPSEVS</sequence>
<accession>A0A9X1QQ39</accession>
<feature type="transmembrane region" description="Helical" evidence="1">
    <location>
        <begin position="157"/>
        <end position="180"/>
    </location>
</feature>
<evidence type="ECO:0000313" key="3">
    <source>
        <dbReference type="Proteomes" id="UP001139336"/>
    </source>
</evidence>
<keyword evidence="1" id="KW-1133">Transmembrane helix</keyword>
<gene>
    <name evidence="2" type="ORF">L1O03_07805</name>
</gene>
<keyword evidence="1" id="KW-0812">Transmembrane</keyword>
<name>A0A9X1QQ39_9CORY</name>
<keyword evidence="3" id="KW-1185">Reference proteome</keyword>